<dbReference type="InterPro" id="IPR029045">
    <property type="entry name" value="ClpP/crotonase-like_dom_sf"/>
</dbReference>
<evidence type="ECO:0000313" key="1">
    <source>
        <dbReference type="EMBL" id="MEN2788480.1"/>
    </source>
</evidence>
<accession>A0ABU9XY51</accession>
<dbReference type="PANTHER" id="PTHR11941">
    <property type="entry name" value="ENOYL-COA HYDRATASE-RELATED"/>
    <property type="match status" value="1"/>
</dbReference>
<dbReference type="CDD" id="cd06558">
    <property type="entry name" value="crotonase-like"/>
    <property type="match status" value="1"/>
</dbReference>
<dbReference type="EMBL" id="JBDIME010000002">
    <property type="protein sequence ID" value="MEN2788480.1"/>
    <property type="molecule type" value="Genomic_DNA"/>
</dbReference>
<protein>
    <submittedName>
        <fullName evidence="1">Enoyl-CoA hydratase/isomerase family protein</fullName>
    </submittedName>
</protein>
<comment type="caution">
    <text evidence="1">The sequence shown here is derived from an EMBL/GenBank/DDBJ whole genome shotgun (WGS) entry which is preliminary data.</text>
</comment>
<dbReference type="Gene3D" id="3.90.226.10">
    <property type="entry name" value="2-enoyl-CoA Hydratase, Chain A, domain 1"/>
    <property type="match status" value="1"/>
</dbReference>
<dbReference type="Pfam" id="PF00378">
    <property type="entry name" value="ECH_1"/>
    <property type="match status" value="1"/>
</dbReference>
<dbReference type="PANTHER" id="PTHR11941:SF54">
    <property type="entry name" value="ENOYL-COA HYDRATASE, MITOCHONDRIAL"/>
    <property type="match status" value="1"/>
</dbReference>
<keyword evidence="2" id="KW-1185">Reference proteome</keyword>
<name>A0ABU9XY51_9SPHN</name>
<organism evidence="1 2">
    <name type="scientific">Sphingomonas oligophenolica</name>
    <dbReference type="NCBI Taxonomy" id="301154"/>
    <lineage>
        <taxon>Bacteria</taxon>
        <taxon>Pseudomonadati</taxon>
        <taxon>Pseudomonadota</taxon>
        <taxon>Alphaproteobacteria</taxon>
        <taxon>Sphingomonadales</taxon>
        <taxon>Sphingomonadaceae</taxon>
        <taxon>Sphingomonas</taxon>
    </lineage>
</organism>
<sequence length="318" mass="33538">MNTPLFLVDPETFALPFVGDAPPIGVIDLDLAGDDIGRLVMPPFPLIGAGNPAHPLAPQLDAVTGSPVMLQRIVANARRTPETAAVAVQTLRLIEHLETGPALIAESLAYGLLQGSAEHAAWLASRPATPALPASPAGRVSLTRKERHLDIRLDRVGALNAIDCPMRDALREAFELAALDPEIDRVTMRGLGKAFSVGADLAEFGTTRDPATAHAIRMQTLPAHAIARCAEKLDVHIQGACVGSALEMASFARRVTAGPRAWFQLPELAMGLIPGAGGCVSISRRIGRQDATLLILSGRRIDARGARAIGLVDAIVDD</sequence>
<gene>
    <name evidence="1" type="ORF">ABC974_02490</name>
</gene>
<dbReference type="RefSeq" id="WP_343890483.1">
    <property type="nucleotide sequence ID" value="NZ_BAAAEH010000035.1"/>
</dbReference>
<evidence type="ECO:0000313" key="2">
    <source>
        <dbReference type="Proteomes" id="UP001419910"/>
    </source>
</evidence>
<dbReference type="Proteomes" id="UP001419910">
    <property type="component" value="Unassembled WGS sequence"/>
</dbReference>
<dbReference type="SUPFAM" id="SSF52096">
    <property type="entry name" value="ClpP/crotonase"/>
    <property type="match status" value="1"/>
</dbReference>
<proteinExistence type="predicted"/>
<dbReference type="InterPro" id="IPR001753">
    <property type="entry name" value="Enoyl-CoA_hydra/iso"/>
</dbReference>
<reference evidence="1 2" key="1">
    <citation type="submission" date="2024-05" db="EMBL/GenBank/DDBJ databases">
        <authorList>
            <person name="Liu Q."/>
            <person name="Xin Y.-H."/>
        </authorList>
    </citation>
    <scope>NUCLEOTIDE SEQUENCE [LARGE SCALE GENOMIC DNA]</scope>
    <source>
        <strain evidence="1 2">CGMCC 1.10181</strain>
    </source>
</reference>